<dbReference type="Pfam" id="PF00582">
    <property type="entry name" value="Usp"/>
    <property type="match status" value="1"/>
</dbReference>
<dbReference type="InterPro" id="IPR006015">
    <property type="entry name" value="Universal_stress_UspA"/>
</dbReference>
<dbReference type="RefSeq" id="WP_076432836.1">
    <property type="nucleotide sequence ID" value="NZ_FTNO01000007.1"/>
</dbReference>
<dbReference type="InterPro" id="IPR006016">
    <property type="entry name" value="UspA"/>
</dbReference>
<evidence type="ECO:0000313" key="4">
    <source>
        <dbReference type="Proteomes" id="UP000186914"/>
    </source>
</evidence>
<keyword evidence="4" id="KW-1185">Reference proteome</keyword>
<dbReference type="Proteomes" id="UP000186914">
    <property type="component" value="Unassembled WGS sequence"/>
</dbReference>
<evidence type="ECO:0000259" key="2">
    <source>
        <dbReference type="Pfam" id="PF00582"/>
    </source>
</evidence>
<dbReference type="OrthoDB" id="105697at2157"/>
<dbReference type="PRINTS" id="PR01438">
    <property type="entry name" value="UNVRSLSTRESS"/>
</dbReference>
<proteinExistence type="inferred from homology"/>
<dbReference type="SUPFAM" id="SSF52402">
    <property type="entry name" value="Adenine nucleotide alpha hydrolases-like"/>
    <property type="match status" value="1"/>
</dbReference>
<gene>
    <name evidence="3" type="ORF">SAMN05421858_4513</name>
</gene>
<evidence type="ECO:0000313" key="3">
    <source>
        <dbReference type="EMBL" id="SIR91788.1"/>
    </source>
</evidence>
<dbReference type="InterPro" id="IPR014729">
    <property type="entry name" value="Rossmann-like_a/b/a_fold"/>
</dbReference>
<name>A0A1N7EUI2_9EURY</name>
<comment type="similarity">
    <text evidence="1">Belongs to the universal stress protein A family.</text>
</comment>
<dbReference type="PANTHER" id="PTHR46268:SF24">
    <property type="entry name" value="UNIVERSAL STRESS PROTEIN"/>
    <property type="match status" value="1"/>
</dbReference>
<dbReference type="EMBL" id="FTNO01000007">
    <property type="protein sequence ID" value="SIR91788.1"/>
    <property type="molecule type" value="Genomic_DNA"/>
</dbReference>
<organism evidence="3 4">
    <name type="scientific">Haladaptatus litoreus</name>
    <dbReference type="NCBI Taxonomy" id="553468"/>
    <lineage>
        <taxon>Archaea</taxon>
        <taxon>Methanobacteriati</taxon>
        <taxon>Methanobacteriota</taxon>
        <taxon>Stenosarchaea group</taxon>
        <taxon>Halobacteria</taxon>
        <taxon>Halobacteriales</taxon>
        <taxon>Haladaptataceae</taxon>
        <taxon>Haladaptatus</taxon>
    </lineage>
</organism>
<dbReference type="Gene3D" id="3.40.50.620">
    <property type="entry name" value="HUPs"/>
    <property type="match status" value="1"/>
</dbReference>
<feature type="domain" description="UspA" evidence="2">
    <location>
        <begin position="2"/>
        <end position="142"/>
    </location>
</feature>
<protein>
    <submittedName>
        <fullName evidence="3">Nucleotide-binding universal stress protein, UspA family</fullName>
    </submittedName>
</protein>
<reference evidence="4" key="1">
    <citation type="submission" date="2017-01" db="EMBL/GenBank/DDBJ databases">
        <authorList>
            <person name="Varghese N."/>
            <person name="Submissions S."/>
        </authorList>
    </citation>
    <scope>NUCLEOTIDE SEQUENCE [LARGE SCALE GENOMIC DNA]</scope>
    <source>
        <strain evidence="4">CGMCC 1.7737</strain>
    </source>
</reference>
<dbReference type="PANTHER" id="PTHR46268">
    <property type="entry name" value="STRESS RESPONSE PROTEIN NHAX"/>
    <property type="match status" value="1"/>
</dbReference>
<dbReference type="CDD" id="cd00293">
    <property type="entry name" value="USP-like"/>
    <property type="match status" value="1"/>
</dbReference>
<evidence type="ECO:0000256" key="1">
    <source>
        <dbReference type="ARBA" id="ARBA00008791"/>
    </source>
</evidence>
<dbReference type="AlphaFoldDB" id="A0A1N7EUI2"/>
<sequence>MPETVLVPLDGSPLSERALRYAIEKFSKAVITTIHVINPADSLIDVEMGGLPAASNWYDRAQERADGIHTSATEFAADHDLDLDTVTEVGRPARAILEYADEHDVDQIVMGSHGRSDIERAILGSVAETVTRRARVPVTIIR</sequence>
<accession>A0A1N7EUI2</accession>